<dbReference type="GO" id="GO:0032259">
    <property type="term" value="P:methylation"/>
    <property type="evidence" value="ECO:0007669"/>
    <property type="project" value="UniProtKB-KW"/>
</dbReference>
<comment type="catalytic activity">
    <reaction evidence="1 9">
        <text>S-adenosyl-L-methionine + a thiopurine = S-adenosyl-L-homocysteine + a thiopurine S-methylether.</text>
        <dbReference type="EC" id="2.1.1.67"/>
    </reaction>
</comment>
<name>A0ABY8H1H7_9BURK</name>
<dbReference type="PIRSF" id="PIRSF023956">
    <property type="entry name" value="Thiopurine_S-methyltransferase"/>
    <property type="match status" value="1"/>
</dbReference>
<dbReference type="InterPro" id="IPR008854">
    <property type="entry name" value="TPMT"/>
</dbReference>
<comment type="subcellular location">
    <subcellularLocation>
        <location evidence="2 9">Cytoplasm</location>
    </subcellularLocation>
</comment>
<accession>A0ABY8H1H7</accession>
<dbReference type="Proteomes" id="UP001214170">
    <property type="component" value="Chromosome"/>
</dbReference>
<keyword evidence="11" id="KW-1185">Reference proteome</keyword>
<evidence type="ECO:0000256" key="3">
    <source>
        <dbReference type="ARBA" id="ARBA00008145"/>
    </source>
</evidence>
<evidence type="ECO:0000256" key="8">
    <source>
        <dbReference type="ARBA" id="ARBA00022691"/>
    </source>
</evidence>
<keyword evidence="7 9" id="KW-0808">Transferase</keyword>
<dbReference type="NCBIfam" id="TIGR03840">
    <property type="entry name" value="TMPT_Se_Te"/>
    <property type="match status" value="1"/>
</dbReference>
<evidence type="ECO:0000256" key="5">
    <source>
        <dbReference type="ARBA" id="ARBA00022490"/>
    </source>
</evidence>
<evidence type="ECO:0000256" key="9">
    <source>
        <dbReference type="HAMAP-Rule" id="MF_00812"/>
    </source>
</evidence>
<feature type="binding site" evidence="9">
    <location>
        <position position="45"/>
    </location>
    <ligand>
        <name>S-adenosyl-L-methionine</name>
        <dbReference type="ChEBI" id="CHEBI:59789"/>
    </ligand>
</feature>
<evidence type="ECO:0000256" key="4">
    <source>
        <dbReference type="ARBA" id="ARBA00011905"/>
    </source>
</evidence>
<evidence type="ECO:0000256" key="7">
    <source>
        <dbReference type="ARBA" id="ARBA00022679"/>
    </source>
</evidence>
<dbReference type="InterPro" id="IPR029063">
    <property type="entry name" value="SAM-dependent_MTases_sf"/>
</dbReference>
<evidence type="ECO:0000256" key="1">
    <source>
        <dbReference type="ARBA" id="ARBA00000903"/>
    </source>
</evidence>
<dbReference type="HAMAP" id="MF_00812">
    <property type="entry name" value="Thiopur_methtran"/>
    <property type="match status" value="1"/>
</dbReference>
<keyword evidence="5 9" id="KW-0963">Cytoplasm</keyword>
<feature type="binding site" evidence="9">
    <location>
        <position position="10"/>
    </location>
    <ligand>
        <name>S-adenosyl-L-methionine</name>
        <dbReference type="ChEBI" id="CHEBI:59789"/>
    </ligand>
</feature>
<reference evidence="10 11" key="1">
    <citation type="submission" date="2023-03" db="EMBL/GenBank/DDBJ databases">
        <title>Achromobacter spanius LIG8.</title>
        <authorList>
            <person name="Shrestha S."/>
        </authorList>
    </citation>
    <scope>NUCLEOTIDE SEQUENCE [LARGE SCALE GENOMIC DNA]</scope>
    <source>
        <strain evidence="10 11">LIG8</strain>
    </source>
</reference>
<dbReference type="InterPro" id="IPR022474">
    <property type="entry name" value="Thiopur_S-MeTfrase_Se/Te_detox"/>
</dbReference>
<organism evidence="10 11">
    <name type="scientific">Achromobacter spanius</name>
    <dbReference type="NCBI Taxonomy" id="217203"/>
    <lineage>
        <taxon>Bacteria</taxon>
        <taxon>Pseudomonadati</taxon>
        <taxon>Pseudomonadota</taxon>
        <taxon>Betaproteobacteria</taxon>
        <taxon>Burkholderiales</taxon>
        <taxon>Alcaligenaceae</taxon>
        <taxon>Achromobacter</taxon>
    </lineage>
</organism>
<dbReference type="PROSITE" id="PS51585">
    <property type="entry name" value="SAM_MT_TPMT"/>
    <property type="match status" value="1"/>
</dbReference>
<dbReference type="PANTHER" id="PTHR10259:SF11">
    <property type="entry name" value="THIOPURINE S-METHYLTRANSFERASE"/>
    <property type="match status" value="1"/>
</dbReference>
<proteinExistence type="inferred from homology"/>
<keyword evidence="6 9" id="KW-0489">Methyltransferase</keyword>
<evidence type="ECO:0000256" key="6">
    <source>
        <dbReference type="ARBA" id="ARBA00022603"/>
    </source>
</evidence>
<dbReference type="PANTHER" id="PTHR10259">
    <property type="entry name" value="THIOPURINE S-METHYLTRANSFERASE"/>
    <property type="match status" value="1"/>
</dbReference>
<dbReference type="InterPro" id="IPR025835">
    <property type="entry name" value="Thiopurine_S-MeTrfase"/>
</dbReference>
<dbReference type="Pfam" id="PF05724">
    <property type="entry name" value="TPMT"/>
    <property type="match status" value="1"/>
</dbReference>
<dbReference type="EMBL" id="CP121261">
    <property type="protein sequence ID" value="WFP10583.1"/>
    <property type="molecule type" value="Genomic_DNA"/>
</dbReference>
<feature type="binding site" evidence="9">
    <location>
        <position position="66"/>
    </location>
    <ligand>
        <name>S-adenosyl-L-methionine</name>
        <dbReference type="ChEBI" id="CHEBI:59789"/>
    </ligand>
</feature>
<keyword evidence="8 9" id="KW-0949">S-adenosyl-L-methionine</keyword>
<gene>
    <name evidence="9" type="primary">tpm</name>
    <name evidence="10" type="ORF">P8T11_12200</name>
</gene>
<feature type="binding site" evidence="9">
    <location>
        <position position="123"/>
    </location>
    <ligand>
        <name>S-adenosyl-L-methionine</name>
        <dbReference type="ChEBI" id="CHEBI:59789"/>
    </ligand>
</feature>
<comment type="similarity">
    <text evidence="3 9">Belongs to the class I-like SAM-binding methyltransferase superfamily. TPMT family.</text>
</comment>
<dbReference type="Gene3D" id="3.40.50.150">
    <property type="entry name" value="Vaccinia Virus protein VP39"/>
    <property type="match status" value="1"/>
</dbReference>
<evidence type="ECO:0000313" key="11">
    <source>
        <dbReference type="Proteomes" id="UP001214170"/>
    </source>
</evidence>
<dbReference type="GO" id="GO:0008119">
    <property type="term" value="F:thiopurine S-methyltransferase activity"/>
    <property type="evidence" value="ECO:0007669"/>
    <property type="project" value="UniProtKB-EC"/>
</dbReference>
<evidence type="ECO:0000313" key="10">
    <source>
        <dbReference type="EMBL" id="WFP10583.1"/>
    </source>
</evidence>
<protein>
    <recommendedName>
        <fullName evidence="4 9">Thiopurine S-methyltransferase</fullName>
        <ecNumber evidence="4 9">2.1.1.67</ecNumber>
    </recommendedName>
    <alternativeName>
        <fullName evidence="9">Thiopurine methyltransferase</fullName>
    </alternativeName>
</protein>
<dbReference type="SUPFAM" id="SSF53335">
    <property type="entry name" value="S-adenosyl-L-methionine-dependent methyltransferases"/>
    <property type="match status" value="1"/>
</dbReference>
<sequence>MDAEFWLERWREGRTHFHQTRITPLLQKYWPTLAVPQGGRVLVPLCGKSLDMVWLAAQGHSVLGVELSQLAVEQFFTENELRPVTHESVYGTHYVAGNIEIILGDIFKLDAQLLSHCVGAYDRAALVALPEAMRADYVRHVYGQLSPASRGLLITLDYPQEEMAGPPFSVVDSEVQAIFTGVAPAVIIDRRDILDKEPKFQSAGVSRLDTVVYRLGVQEDA</sequence>
<dbReference type="EC" id="2.1.1.67" evidence="4 9"/>
<dbReference type="NCBIfam" id="NF009732">
    <property type="entry name" value="PRK13255.1"/>
    <property type="match status" value="1"/>
</dbReference>
<evidence type="ECO:0000256" key="2">
    <source>
        <dbReference type="ARBA" id="ARBA00004496"/>
    </source>
</evidence>
<dbReference type="RefSeq" id="WP_268081694.1">
    <property type="nucleotide sequence ID" value="NZ_CP106885.1"/>
</dbReference>